<feature type="transmembrane region" description="Helical" evidence="1">
    <location>
        <begin position="125"/>
        <end position="145"/>
    </location>
</feature>
<comment type="caution">
    <text evidence="2">The sequence shown here is derived from an EMBL/GenBank/DDBJ whole genome shotgun (WGS) entry which is preliminary data.</text>
</comment>
<name>A0A437QM78_9GAMM</name>
<keyword evidence="1" id="KW-0812">Transmembrane</keyword>
<dbReference type="AlphaFoldDB" id="A0A437QM78"/>
<evidence type="ECO:0000313" key="2">
    <source>
        <dbReference type="EMBL" id="RVU35615.1"/>
    </source>
</evidence>
<dbReference type="RefSeq" id="WP_127699804.1">
    <property type="nucleotide sequence ID" value="NZ_SACS01000014.1"/>
</dbReference>
<dbReference type="OrthoDB" id="6712223at2"/>
<sequence length="339" mass="37140">MWLTSKIQPIWQKLQPAQRGYALATVCVVLWLLSFCSQQWLLYGMALALLCAVTQDMWQGFLRIWNSLAGKAVIVVFYAILGNFCFAMAESQVNNLIGIRTDVVPYTVNLTVLLLAPIWSFTLSLVVLTLYTILHTGKIIMLLLLRPIGVRSRHILGDEAYPVKTLLARIIYLPVFMSCLAVLPSAYLTGDSSQLTNLFNGEQTLISVKNNDDAISAADARSAADAAVKPENTVAIAAANNEATASHNTKGSNQVEINFGSAIPTIPWLNRALAGFLYQIESMGRSSCVMSGQEHLVHINDYEVLVITPDKKAESGYQYQIRLCGSVGYRLPASAPPQA</sequence>
<dbReference type="Proteomes" id="UP000283077">
    <property type="component" value="Unassembled WGS sequence"/>
</dbReference>
<proteinExistence type="predicted"/>
<keyword evidence="1" id="KW-0472">Membrane</keyword>
<feature type="transmembrane region" description="Helical" evidence="1">
    <location>
        <begin position="101"/>
        <end position="119"/>
    </location>
</feature>
<keyword evidence="1" id="KW-1133">Transmembrane helix</keyword>
<dbReference type="EMBL" id="SACS01000014">
    <property type="protein sequence ID" value="RVU35615.1"/>
    <property type="molecule type" value="Genomic_DNA"/>
</dbReference>
<keyword evidence="3" id="KW-1185">Reference proteome</keyword>
<accession>A0A437QM78</accession>
<organism evidence="2 3">
    <name type="scientific">Rheinheimera riviphila</name>
    <dbReference type="NCBI Taxonomy" id="1834037"/>
    <lineage>
        <taxon>Bacteria</taxon>
        <taxon>Pseudomonadati</taxon>
        <taxon>Pseudomonadota</taxon>
        <taxon>Gammaproteobacteria</taxon>
        <taxon>Chromatiales</taxon>
        <taxon>Chromatiaceae</taxon>
        <taxon>Rheinheimera</taxon>
    </lineage>
</organism>
<feature type="transmembrane region" description="Helical" evidence="1">
    <location>
        <begin position="21"/>
        <end position="48"/>
    </location>
</feature>
<evidence type="ECO:0000256" key="1">
    <source>
        <dbReference type="SAM" id="Phobius"/>
    </source>
</evidence>
<evidence type="ECO:0000313" key="3">
    <source>
        <dbReference type="Proteomes" id="UP000283077"/>
    </source>
</evidence>
<feature type="transmembrane region" description="Helical" evidence="1">
    <location>
        <begin position="166"/>
        <end position="188"/>
    </location>
</feature>
<protein>
    <submittedName>
        <fullName evidence="2">Uncharacterized protein</fullName>
    </submittedName>
</protein>
<feature type="transmembrane region" description="Helical" evidence="1">
    <location>
        <begin position="68"/>
        <end position="89"/>
    </location>
</feature>
<reference evidence="2 3" key="1">
    <citation type="submission" date="2019-01" db="EMBL/GenBank/DDBJ databases">
        <authorList>
            <person name="Chen W.-M."/>
        </authorList>
    </citation>
    <scope>NUCLEOTIDE SEQUENCE [LARGE SCALE GENOMIC DNA]</scope>
    <source>
        <strain evidence="2 3">KYPC3</strain>
    </source>
</reference>
<gene>
    <name evidence="2" type="ORF">EOE67_13555</name>
</gene>